<reference evidence="2" key="1">
    <citation type="journal article" date="2009" name="Nature">
        <title>Genome sequence and analysis of the Irish potato famine pathogen Phytophthora infestans.</title>
        <authorList>
            <consortium name="The Broad Institute Genome Sequencing Platform"/>
            <person name="Haas B.J."/>
            <person name="Kamoun S."/>
            <person name="Zody M.C."/>
            <person name="Jiang R.H."/>
            <person name="Handsaker R.E."/>
            <person name="Cano L.M."/>
            <person name="Grabherr M."/>
            <person name="Kodira C.D."/>
            <person name="Raffaele S."/>
            <person name="Torto-Alalibo T."/>
            <person name="Bozkurt T.O."/>
            <person name="Ah-Fong A.M."/>
            <person name="Alvarado L."/>
            <person name="Anderson V.L."/>
            <person name="Armstrong M.R."/>
            <person name="Avrova A."/>
            <person name="Baxter L."/>
            <person name="Beynon J."/>
            <person name="Boevink P.C."/>
            <person name="Bollmann S.R."/>
            <person name="Bos J.I."/>
            <person name="Bulone V."/>
            <person name="Cai G."/>
            <person name="Cakir C."/>
            <person name="Carrington J.C."/>
            <person name="Chawner M."/>
            <person name="Conti L."/>
            <person name="Costanzo S."/>
            <person name="Ewan R."/>
            <person name="Fahlgren N."/>
            <person name="Fischbach M.A."/>
            <person name="Fugelstad J."/>
            <person name="Gilroy E.M."/>
            <person name="Gnerre S."/>
            <person name="Green P.J."/>
            <person name="Grenville-Briggs L.J."/>
            <person name="Griffith J."/>
            <person name="Grunwald N.J."/>
            <person name="Horn K."/>
            <person name="Horner N.R."/>
            <person name="Hu C.H."/>
            <person name="Huitema E."/>
            <person name="Jeong D.H."/>
            <person name="Jones A.M."/>
            <person name="Jones J.D."/>
            <person name="Jones R.W."/>
            <person name="Karlsson E.K."/>
            <person name="Kunjeti S.G."/>
            <person name="Lamour K."/>
            <person name="Liu Z."/>
            <person name="Ma L."/>
            <person name="Maclean D."/>
            <person name="Chibucos M.C."/>
            <person name="McDonald H."/>
            <person name="McWalters J."/>
            <person name="Meijer H.J."/>
            <person name="Morgan W."/>
            <person name="Morris P.F."/>
            <person name="Munro C.A."/>
            <person name="O'Neill K."/>
            <person name="Ospina-Giraldo M."/>
            <person name="Pinzon A."/>
            <person name="Pritchard L."/>
            <person name="Ramsahoye B."/>
            <person name="Ren Q."/>
            <person name="Restrepo S."/>
            <person name="Roy S."/>
            <person name="Sadanandom A."/>
            <person name="Savidor A."/>
            <person name="Schornack S."/>
            <person name="Schwartz D.C."/>
            <person name="Schumann U.D."/>
            <person name="Schwessinger B."/>
            <person name="Seyer L."/>
            <person name="Sharpe T."/>
            <person name="Silvar C."/>
            <person name="Song J."/>
            <person name="Studholme D.J."/>
            <person name="Sykes S."/>
            <person name="Thines M."/>
            <person name="van de Vondervoort P.J."/>
            <person name="Phuntumart V."/>
            <person name="Wawra S."/>
            <person name="Weide R."/>
            <person name="Win J."/>
            <person name="Young C."/>
            <person name="Zhou S."/>
            <person name="Fry W."/>
            <person name="Meyers B.C."/>
            <person name="van West P."/>
            <person name="Ristaino J."/>
            <person name="Govers F."/>
            <person name="Birch P.R."/>
            <person name="Whisson S.C."/>
            <person name="Judelson H.S."/>
            <person name="Nusbaum C."/>
        </authorList>
    </citation>
    <scope>NUCLEOTIDE SEQUENCE [LARGE SCALE GENOMIC DNA]</scope>
    <source>
        <strain evidence="2">T30-4</strain>
    </source>
</reference>
<gene>
    <name evidence="1" type="ORF">PITG_16504</name>
</gene>
<proteinExistence type="predicted"/>
<dbReference type="KEGG" id="pif:PITG_16504"/>
<dbReference type="RefSeq" id="XP_002897531.1">
    <property type="nucleotide sequence ID" value="XM_002897485.1"/>
</dbReference>
<dbReference type="HOGENOM" id="CLU_2431760_0_0_1"/>
<dbReference type="EMBL" id="DS028161">
    <property type="protein sequence ID" value="EEY65043.1"/>
    <property type="molecule type" value="Genomic_DNA"/>
</dbReference>
<dbReference type="GeneID" id="9465205"/>
<dbReference type="AlphaFoldDB" id="D0NTT1"/>
<dbReference type="VEuPathDB" id="FungiDB:PITG_16504"/>
<protein>
    <submittedName>
        <fullName evidence="1">Uncharacterized protein</fullName>
    </submittedName>
</protein>
<sequence>MMYLCRQALDPTSAAPMIVAATKTVGGPVDSGIKPEETASAPVESVSDAAEDAGVWTSAQRIDTDVNALVTVHAARQLLRVSEMQRVYLRA</sequence>
<dbReference type="Proteomes" id="UP000006643">
    <property type="component" value="Unassembled WGS sequence"/>
</dbReference>
<keyword evidence="2" id="KW-1185">Reference proteome</keyword>
<evidence type="ECO:0000313" key="2">
    <source>
        <dbReference type="Proteomes" id="UP000006643"/>
    </source>
</evidence>
<accession>D0NTT1</accession>
<dbReference type="InParanoid" id="D0NTT1"/>
<organism evidence="1 2">
    <name type="scientific">Phytophthora infestans (strain T30-4)</name>
    <name type="common">Potato late blight agent</name>
    <dbReference type="NCBI Taxonomy" id="403677"/>
    <lineage>
        <taxon>Eukaryota</taxon>
        <taxon>Sar</taxon>
        <taxon>Stramenopiles</taxon>
        <taxon>Oomycota</taxon>
        <taxon>Peronosporomycetes</taxon>
        <taxon>Peronosporales</taxon>
        <taxon>Peronosporaceae</taxon>
        <taxon>Phytophthora</taxon>
    </lineage>
</organism>
<name>D0NTT1_PHYIT</name>
<evidence type="ECO:0000313" key="1">
    <source>
        <dbReference type="EMBL" id="EEY65043.1"/>
    </source>
</evidence>